<protein>
    <submittedName>
        <fullName evidence="1">Uncharacterized protein</fullName>
    </submittedName>
</protein>
<sequence length="50" mass="5747">MQISKCLVSCTAWITFPRHSASARELLTQLCRRSTNQTDRSLLGRIDFMC</sequence>
<gene>
    <name evidence="1" type="ORF">BaRGS_00036305</name>
</gene>
<dbReference type="Proteomes" id="UP001519460">
    <property type="component" value="Unassembled WGS sequence"/>
</dbReference>
<dbReference type="AlphaFoldDB" id="A0ABD0JCA3"/>
<name>A0ABD0JCA3_9CAEN</name>
<dbReference type="EMBL" id="JACVVK020000508">
    <property type="protein sequence ID" value="KAK7469676.1"/>
    <property type="molecule type" value="Genomic_DNA"/>
</dbReference>
<accession>A0ABD0JCA3</accession>
<comment type="caution">
    <text evidence="1">The sequence shown here is derived from an EMBL/GenBank/DDBJ whole genome shotgun (WGS) entry which is preliminary data.</text>
</comment>
<reference evidence="1 2" key="1">
    <citation type="journal article" date="2023" name="Sci. Data">
        <title>Genome assembly of the Korean intertidal mud-creeper Batillaria attramentaria.</title>
        <authorList>
            <person name="Patra A.K."/>
            <person name="Ho P.T."/>
            <person name="Jun S."/>
            <person name="Lee S.J."/>
            <person name="Kim Y."/>
            <person name="Won Y.J."/>
        </authorList>
    </citation>
    <scope>NUCLEOTIDE SEQUENCE [LARGE SCALE GENOMIC DNA]</scope>
    <source>
        <strain evidence="1">Wonlab-2016</strain>
    </source>
</reference>
<evidence type="ECO:0000313" key="1">
    <source>
        <dbReference type="EMBL" id="KAK7469676.1"/>
    </source>
</evidence>
<evidence type="ECO:0000313" key="2">
    <source>
        <dbReference type="Proteomes" id="UP001519460"/>
    </source>
</evidence>
<keyword evidence="2" id="KW-1185">Reference proteome</keyword>
<organism evidence="1 2">
    <name type="scientific">Batillaria attramentaria</name>
    <dbReference type="NCBI Taxonomy" id="370345"/>
    <lineage>
        <taxon>Eukaryota</taxon>
        <taxon>Metazoa</taxon>
        <taxon>Spiralia</taxon>
        <taxon>Lophotrochozoa</taxon>
        <taxon>Mollusca</taxon>
        <taxon>Gastropoda</taxon>
        <taxon>Caenogastropoda</taxon>
        <taxon>Sorbeoconcha</taxon>
        <taxon>Cerithioidea</taxon>
        <taxon>Batillariidae</taxon>
        <taxon>Batillaria</taxon>
    </lineage>
</organism>
<proteinExistence type="predicted"/>
<feature type="non-terminal residue" evidence="1">
    <location>
        <position position="50"/>
    </location>
</feature>